<dbReference type="OrthoDB" id="6106859at2"/>
<protein>
    <submittedName>
        <fullName evidence="1">Uncharacterized protein</fullName>
    </submittedName>
</protein>
<evidence type="ECO:0000313" key="1">
    <source>
        <dbReference type="EMBL" id="TDR12471.1"/>
    </source>
</evidence>
<comment type="caution">
    <text evidence="1">The sequence shown here is derived from an EMBL/GenBank/DDBJ whole genome shotgun (WGS) entry which is preliminary data.</text>
</comment>
<sequence length="87" mass="9981">MTDSSNIWVTPKVKIVAKMLINDLHIRDGDGLASLLNISPTFSNFESVELWVQQRFSTNYDHFSDYEALRRTFVGNIPGFLQGEDWS</sequence>
<gene>
    <name evidence="1" type="ORF">C8D85_2506</name>
</gene>
<organism evidence="1 2">
    <name type="scientific">Marinomonas communis</name>
    <dbReference type="NCBI Taxonomy" id="28254"/>
    <lineage>
        <taxon>Bacteria</taxon>
        <taxon>Pseudomonadati</taxon>
        <taxon>Pseudomonadota</taxon>
        <taxon>Gammaproteobacteria</taxon>
        <taxon>Oceanospirillales</taxon>
        <taxon>Oceanospirillaceae</taxon>
        <taxon>Marinomonas</taxon>
    </lineage>
</organism>
<accession>A0A4V3DG19</accession>
<keyword evidence="2" id="KW-1185">Reference proteome</keyword>
<dbReference type="RefSeq" id="WP_133563206.1">
    <property type="nucleotide sequence ID" value="NZ_SNZA01000004.1"/>
</dbReference>
<dbReference type="EMBL" id="SNZA01000004">
    <property type="protein sequence ID" value="TDR12471.1"/>
    <property type="molecule type" value="Genomic_DNA"/>
</dbReference>
<evidence type="ECO:0000313" key="2">
    <source>
        <dbReference type="Proteomes" id="UP000295729"/>
    </source>
</evidence>
<dbReference type="AlphaFoldDB" id="A0A4V3DG19"/>
<dbReference type="Proteomes" id="UP000295729">
    <property type="component" value="Unassembled WGS sequence"/>
</dbReference>
<reference evidence="1 2" key="1">
    <citation type="submission" date="2019-03" db="EMBL/GenBank/DDBJ databases">
        <title>Genomic Encyclopedia of Type Strains, Phase IV (KMG-IV): sequencing the most valuable type-strain genomes for metagenomic binning, comparative biology and taxonomic classification.</title>
        <authorList>
            <person name="Goeker M."/>
        </authorList>
    </citation>
    <scope>NUCLEOTIDE SEQUENCE [LARGE SCALE GENOMIC DNA]</scope>
    <source>
        <strain evidence="1 2">DSM 5604</strain>
    </source>
</reference>
<name>A0A4V3DG19_9GAMM</name>
<proteinExistence type="predicted"/>